<dbReference type="SUPFAM" id="SSF53850">
    <property type="entry name" value="Periplasmic binding protein-like II"/>
    <property type="match status" value="1"/>
</dbReference>
<dbReference type="Gene3D" id="1.10.10.10">
    <property type="entry name" value="Winged helix-like DNA-binding domain superfamily/Winged helix DNA-binding domain"/>
    <property type="match status" value="1"/>
</dbReference>
<sequence>MTLLAYQVFQTVVEQGSFRKASEILNLTPSAVSHAISAMEQELGFSLFARSKSGISLTNYGEKLLPYINAVLNSEESLKQAVSQLNGLQQGIVKVGCFSSVCTNWMTDIIHSFAEEYPGIKLEIYQGTYADVAYWIKNGIVDMGFLSVSSAGDLPIEPLCKDPLLCVVPKTFSKAKASEKMTIEEMRECIFVSQMESTDADIQKFLRENNLNVQSAYHVVDDLSTIAIVAEGFGICIMPELVMRDIPYSVDVYPLEPPACRIIGISVLNPDFMAPAVKTLYRHVIEKYKKENISDVG</sequence>
<keyword evidence="7" id="KW-1185">Reference proteome</keyword>
<protein>
    <submittedName>
        <fullName evidence="6">LysR family transcriptional regulator</fullName>
    </submittedName>
</protein>
<evidence type="ECO:0000313" key="6">
    <source>
        <dbReference type="EMBL" id="MCU6763493.1"/>
    </source>
</evidence>
<keyword evidence="3" id="KW-0238">DNA-binding</keyword>
<evidence type="ECO:0000256" key="1">
    <source>
        <dbReference type="ARBA" id="ARBA00009437"/>
    </source>
</evidence>
<dbReference type="SUPFAM" id="SSF46785">
    <property type="entry name" value="Winged helix' DNA-binding domain"/>
    <property type="match status" value="1"/>
</dbReference>
<keyword evidence="2" id="KW-0805">Transcription regulation</keyword>
<evidence type="ECO:0000256" key="3">
    <source>
        <dbReference type="ARBA" id="ARBA00023125"/>
    </source>
</evidence>
<dbReference type="InterPro" id="IPR000847">
    <property type="entry name" value="LysR_HTH_N"/>
</dbReference>
<name>A0ABT2TMN5_9FIRM</name>
<dbReference type="Pfam" id="PF03466">
    <property type="entry name" value="LysR_substrate"/>
    <property type="match status" value="1"/>
</dbReference>
<dbReference type="PANTHER" id="PTHR30419">
    <property type="entry name" value="HTH-TYPE TRANSCRIPTIONAL REGULATOR YBHD"/>
    <property type="match status" value="1"/>
</dbReference>
<dbReference type="PANTHER" id="PTHR30419:SF28">
    <property type="entry name" value="HTH-TYPE TRANSCRIPTIONAL REGULATOR BSDA"/>
    <property type="match status" value="1"/>
</dbReference>
<comment type="caution">
    <text evidence="6">The sequence shown here is derived from an EMBL/GenBank/DDBJ whole genome shotgun (WGS) entry which is preliminary data.</text>
</comment>
<organism evidence="6 7">
    <name type="scientific">Brotonthovivens ammoniilytica</name>
    <dbReference type="NCBI Taxonomy" id="2981725"/>
    <lineage>
        <taxon>Bacteria</taxon>
        <taxon>Bacillati</taxon>
        <taxon>Bacillota</taxon>
        <taxon>Clostridia</taxon>
        <taxon>Lachnospirales</taxon>
        <taxon>Lachnospiraceae</taxon>
        <taxon>Brotonthovivens</taxon>
    </lineage>
</organism>
<dbReference type="Pfam" id="PF00126">
    <property type="entry name" value="HTH_1"/>
    <property type="match status" value="1"/>
</dbReference>
<accession>A0ABT2TMN5</accession>
<evidence type="ECO:0000256" key="4">
    <source>
        <dbReference type="ARBA" id="ARBA00023163"/>
    </source>
</evidence>
<evidence type="ECO:0000313" key="7">
    <source>
        <dbReference type="Proteomes" id="UP001652442"/>
    </source>
</evidence>
<evidence type="ECO:0000259" key="5">
    <source>
        <dbReference type="PROSITE" id="PS50931"/>
    </source>
</evidence>
<dbReference type="EMBL" id="JAOQJQ010000007">
    <property type="protein sequence ID" value="MCU6763493.1"/>
    <property type="molecule type" value="Genomic_DNA"/>
</dbReference>
<dbReference type="InterPro" id="IPR036388">
    <property type="entry name" value="WH-like_DNA-bd_sf"/>
</dbReference>
<gene>
    <name evidence="6" type="ORF">OCV88_14350</name>
</gene>
<keyword evidence="4" id="KW-0804">Transcription</keyword>
<dbReference type="InterPro" id="IPR005119">
    <property type="entry name" value="LysR_subst-bd"/>
</dbReference>
<comment type="similarity">
    <text evidence="1">Belongs to the LysR transcriptional regulatory family.</text>
</comment>
<dbReference type="CDD" id="cd05466">
    <property type="entry name" value="PBP2_LTTR_substrate"/>
    <property type="match status" value="1"/>
</dbReference>
<dbReference type="InterPro" id="IPR050950">
    <property type="entry name" value="HTH-type_LysR_regulators"/>
</dbReference>
<evidence type="ECO:0000256" key="2">
    <source>
        <dbReference type="ARBA" id="ARBA00023015"/>
    </source>
</evidence>
<dbReference type="InterPro" id="IPR036390">
    <property type="entry name" value="WH_DNA-bd_sf"/>
</dbReference>
<dbReference type="Proteomes" id="UP001652442">
    <property type="component" value="Unassembled WGS sequence"/>
</dbReference>
<feature type="domain" description="HTH lysR-type" evidence="5">
    <location>
        <begin position="1"/>
        <end position="58"/>
    </location>
</feature>
<dbReference type="RefSeq" id="WP_158426128.1">
    <property type="nucleotide sequence ID" value="NZ_JAOQJQ010000007.1"/>
</dbReference>
<dbReference type="Gene3D" id="3.40.190.290">
    <property type="match status" value="1"/>
</dbReference>
<dbReference type="PROSITE" id="PS50931">
    <property type="entry name" value="HTH_LYSR"/>
    <property type="match status" value="1"/>
</dbReference>
<reference evidence="6 7" key="1">
    <citation type="journal article" date="2021" name="ISME Commun">
        <title>Automated analysis of genomic sequences facilitates high-throughput and comprehensive description of bacteria.</title>
        <authorList>
            <person name="Hitch T.C.A."/>
        </authorList>
    </citation>
    <scope>NUCLEOTIDE SEQUENCE [LARGE SCALE GENOMIC DNA]</scope>
    <source>
        <strain evidence="6 7">Sanger_109</strain>
    </source>
</reference>
<proteinExistence type="inferred from homology"/>